<dbReference type="PIRSF" id="PIRSF003085">
    <property type="entry name" value="CMAS"/>
    <property type="match status" value="1"/>
</dbReference>
<dbReference type="PANTHER" id="PTHR43667">
    <property type="entry name" value="CYCLOPROPANE-FATTY-ACYL-PHOSPHOLIPID SYNTHASE"/>
    <property type="match status" value="1"/>
</dbReference>
<dbReference type="Gene3D" id="3.40.50.150">
    <property type="entry name" value="Vaccinia Virus protein VP39"/>
    <property type="match status" value="1"/>
</dbReference>
<evidence type="ECO:0000256" key="4">
    <source>
        <dbReference type="ARBA" id="ARBA00022691"/>
    </source>
</evidence>
<dbReference type="AlphaFoldDB" id="A0A067MP80"/>
<dbReference type="GO" id="GO:0032259">
    <property type="term" value="P:methylation"/>
    <property type="evidence" value="ECO:0007669"/>
    <property type="project" value="UniProtKB-KW"/>
</dbReference>
<name>A0A067MP80_BOTB1</name>
<dbReference type="Proteomes" id="UP000027195">
    <property type="component" value="Unassembled WGS sequence"/>
</dbReference>
<comment type="similarity">
    <text evidence="1">Belongs to the CFA/CMAS family.</text>
</comment>
<gene>
    <name evidence="6" type="ORF">BOTBODRAFT_33696</name>
</gene>
<keyword evidence="7" id="KW-1185">Reference proteome</keyword>
<dbReference type="EMBL" id="KL198044">
    <property type="protein sequence ID" value="KDQ13376.1"/>
    <property type="molecule type" value="Genomic_DNA"/>
</dbReference>
<dbReference type="InParanoid" id="A0A067MP80"/>
<dbReference type="CDD" id="cd02440">
    <property type="entry name" value="AdoMet_MTases"/>
    <property type="match status" value="1"/>
</dbReference>
<evidence type="ECO:0000256" key="1">
    <source>
        <dbReference type="ARBA" id="ARBA00010815"/>
    </source>
</evidence>
<dbReference type="InterPro" id="IPR029063">
    <property type="entry name" value="SAM-dependent_MTases_sf"/>
</dbReference>
<evidence type="ECO:0000313" key="7">
    <source>
        <dbReference type="Proteomes" id="UP000027195"/>
    </source>
</evidence>
<dbReference type="GO" id="GO:0008610">
    <property type="term" value="P:lipid biosynthetic process"/>
    <property type="evidence" value="ECO:0007669"/>
    <property type="project" value="InterPro"/>
</dbReference>
<keyword evidence="3" id="KW-0808">Transferase</keyword>
<dbReference type="SUPFAM" id="SSF53335">
    <property type="entry name" value="S-adenosyl-L-methionine-dependent methyltransferases"/>
    <property type="match status" value="1"/>
</dbReference>
<dbReference type="GO" id="GO:0008168">
    <property type="term" value="F:methyltransferase activity"/>
    <property type="evidence" value="ECO:0007669"/>
    <property type="project" value="UniProtKB-KW"/>
</dbReference>
<keyword evidence="5" id="KW-0443">Lipid metabolism</keyword>
<evidence type="ECO:0000256" key="3">
    <source>
        <dbReference type="ARBA" id="ARBA00022679"/>
    </source>
</evidence>
<proteinExistence type="inferred from homology"/>
<reference evidence="7" key="1">
    <citation type="journal article" date="2014" name="Proc. Natl. Acad. Sci. U.S.A.">
        <title>Extensive sampling of basidiomycete genomes demonstrates inadequacy of the white-rot/brown-rot paradigm for wood decay fungi.</title>
        <authorList>
            <person name="Riley R."/>
            <person name="Salamov A.A."/>
            <person name="Brown D.W."/>
            <person name="Nagy L.G."/>
            <person name="Floudas D."/>
            <person name="Held B.W."/>
            <person name="Levasseur A."/>
            <person name="Lombard V."/>
            <person name="Morin E."/>
            <person name="Otillar R."/>
            <person name="Lindquist E.A."/>
            <person name="Sun H."/>
            <person name="LaButti K.M."/>
            <person name="Schmutz J."/>
            <person name="Jabbour D."/>
            <person name="Luo H."/>
            <person name="Baker S.E."/>
            <person name="Pisabarro A.G."/>
            <person name="Walton J.D."/>
            <person name="Blanchette R.A."/>
            <person name="Henrissat B."/>
            <person name="Martin F."/>
            <person name="Cullen D."/>
            <person name="Hibbett D.S."/>
            <person name="Grigoriev I.V."/>
        </authorList>
    </citation>
    <scope>NUCLEOTIDE SEQUENCE [LARGE SCALE GENOMIC DNA]</scope>
    <source>
        <strain evidence="7">FD-172 SS1</strain>
    </source>
</reference>
<dbReference type="PANTHER" id="PTHR43667:SF2">
    <property type="entry name" value="FATTY ACID C-METHYL TRANSFERASE"/>
    <property type="match status" value="1"/>
</dbReference>
<dbReference type="Pfam" id="PF02353">
    <property type="entry name" value="CMAS"/>
    <property type="match status" value="1"/>
</dbReference>
<organism evidence="6 7">
    <name type="scientific">Botryobasidium botryosum (strain FD-172 SS1)</name>
    <dbReference type="NCBI Taxonomy" id="930990"/>
    <lineage>
        <taxon>Eukaryota</taxon>
        <taxon>Fungi</taxon>
        <taxon>Dikarya</taxon>
        <taxon>Basidiomycota</taxon>
        <taxon>Agaricomycotina</taxon>
        <taxon>Agaricomycetes</taxon>
        <taxon>Cantharellales</taxon>
        <taxon>Botryobasidiaceae</taxon>
        <taxon>Botryobasidium</taxon>
    </lineage>
</organism>
<dbReference type="InterPro" id="IPR050723">
    <property type="entry name" value="CFA/CMAS"/>
</dbReference>
<evidence type="ECO:0000256" key="5">
    <source>
        <dbReference type="ARBA" id="ARBA00023098"/>
    </source>
</evidence>
<dbReference type="OrthoDB" id="8300214at2759"/>
<dbReference type="HOGENOM" id="CLU_026434_0_0_1"/>
<evidence type="ECO:0000256" key="2">
    <source>
        <dbReference type="ARBA" id="ARBA00022603"/>
    </source>
</evidence>
<keyword evidence="2" id="KW-0489">Methyltransferase</keyword>
<accession>A0A067MP80</accession>
<keyword evidence="4" id="KW-0949">S-adenosyl-L-methionine</keyword>
<protein>
    <recommendedName>
        <fullName evidence="8">Cyclopropane-fatty-acyl-phospholipid synthase</fullName>
    </recommendedName>
</protein>
<evidence type="ECO:0008006" key="8">
    <source>
        <dbReference type="Google" id="ProtNLM"/>
    </source>
</evidence>
<sequence length="484" mass="54621">MSLYSTQLLRTHATHPWSPSQVIDAVWARFSESLSSFAWGPLTTAVRDQIFASLSRITEGELVVVTGTETVRFGHPSTKFANLKATLRVKEESFWLRVALFTDLGLAEGFMYGEADVECDDISALIKVMIANRNQINGVYVGGIATRILAAGRSLTLSKFMGNLTNSKANISAHYDLGNTMFSAFLSEDMNYSSAFFKDFNEDITPGAVEIETLESAQQRKMRHLLKKLRIQPGDRVLEIGTGWGSLSILAAQTVPDCTIDTITLSAQQAALARERIATAGLDDRITVHYMDFREALNKPEWQGAFDRFVSIEMIENVGRHFIEEYWRVVNWTMKPANSVGVVQVITMPEERIPRYDQSGADFIQKWIFPGCYIPSLTFLLTTMEAGSHGRLTVDSVANIGPHYARTLREWKRKFLSNWEPVVKKALVEDYSLGEEDLEIFRRKWIYYFDYCEAGFAMRALGDHIITFTRPNHQAFGCDFSCLG</sequence>
<dbReference type="STRING" id="930990.A0A067MP80"/>
<dbReference type="InterPro" id="IPR003333">
    <property type="entry name" value="CMAS"/>
</dbReference>
<evidence type="ECO:0000313" key="6">
    <source>
        <dbReference type="EMBL" id="KDQ13376.1"/>
    </source>
</evidence>